<evidence type="ECO:0000259" key="4">
    <source>
        <dbReference type="Pfam" id="PF26186"/>
    </source>
</evidence>
<feature type="domain" description="NPHP4 C2-like" evidence="4">
    <location>
        <begin position="613"/>
        <end position="842"/>
    </location>
</feature>
<dbReference type="InterPro" id="IPR058764">
    <property type="entry name" value="NPHP4_SK"/>
</dbReference>
<dbReference type="Pfam" id="PF26187">
    <property type="entry name" value="Ig_NPHP4_4th"/>
    <property type="match status" value="1"/>
</dbReference>
<dbReference type="Pfam" id="PF26190">
    <property type="entry name" value="Ig_NPHP4_1st"/>
    <property type="match status" value="1"/>
</dbReference>
<feature type="domain" description="NPHP4 SK-like" evidence="3">
    <location>
        <begin position="923"/>
        <end position="989"/>
    </location>
</feature>
<dbReference type="InterPro" id="IPR029775">
    <property type="entry name" value="NPHP4"/>
</dbReference>
<reference evidence="8" key="1">
    <citation type="submission" date="2025-08" db="UniProtKB">
        <authorList>
            <consortium name="Ensembl"/>
        </authorList>
    </citation>
    <scope>IDENTIFICATION</scope>
</reference>
<feature type="region of interest" description="Disordered" evidence="1">
    <location>
        <begin position="461"/>
        <end position="513"/>
    </location>
</feature>
<dbReference type="Pfam" id="PF26189">
    <property type="entry name" value="Ig_NPHP4_2nd"/>
    <property type="match status" value="1"/>
</dbReference>
<dbReference type="InterPro" id="IPR058687">
    <property type="entry name" value="Ig_NPHP4_1st"/>
</dbReference>
<dbReference type="Proteomes" id="UP000261540">
    <property type="component" value="Unplaced"/>
</dbReference>
<feature type="domain" description="NPHP4 Ig-like" evidence="6">
    <location>
        <begin position="1148"/>
        <end position="1245"/>
    </location>
</feature>
<feature type="domain" description="NPHP4 Ig-like" evidence="7">
    <location>
        <begin position="993"/>
        <end position="1141"/>
    </location>
</feature>
<organism evidence="8 9">
    <name type="scientific">Paramormyrops kingsleyae</name>
    <dbReference type="NCBI Taxonomy" id="1676925"/>
    <lineage>
        <taxon>Eukaryota</taxon>
        <taxon>Metazoa</taxon>
        <taxon>Chordata</taxon>
        <taxon>Craniata</taxon>
        <taxon>Vertebrata</taxon>
        <taxon>Euteleostomi</taxon>
        <taxon>Actinopterygii</taxon>
        <taxon>Neopterygii</taxon>
        <taxon>Teleostei</taxon>
        <taxon>Osteoglossocephala</taxon>
        <taxon>Osteoglossomorpha</taxon>
        <taxon>Osteoglossiformes</taxon>
        <taxon>Mormyridae</taxon>
        <taxon>Paramormyrops</taxon>
    </lineage>
</organism>
<dbReference type="Ensembl" id="ENSPKIT00000012829.1">
    <property type="protein sequence ID" value="ENSPKIP00000031971.1"/>
    <property type="gene ID" value="ENSPKIG00000012248.1"/>
</dbReference>
<evidence type="ECO:0000313" key="8">
    <source>
        <dbReference type="Ensembl" id="ENSPKIP00000031971.1"/>
    </source>
</evidence>
<dbReference type="PANTHER" id="PTHR31043">
    <property type="entry name" value="NEPHROCYSTIN-4"/>
    <property type="match status" value="1"/>
</dbReference>
<feature type="domain" description="NPHP4 Ig-like" evidence="2">
    <location>
        <begin position="1257"/>
        <end position="1340"/>
    </location>
</feature>
<keyword evidence="9" id="KW-1185">Reference proteome</keyword>
<dbReference type="Pfam" id="PF26186">
    <property type="entry name" value="NPHP4_C2_3rd"/>
    <property type="match status" value="1"/>
</dbReference>
<dbReference type="InterPro" id="IPR058686">
    <property type="entry name" value="Ig_NPHP4_3rd"/>
</dbReference>
<name>A0A3B3SPI6_9TELE</name>
<evidence type="ECO:0000259" key="6">
    <source>
        <dbReference type="Pfam" id="PF26189"/>
    </source>
</evidence>
<evidence type="ECO:0000259" key="2">
    <source>
        <dbReference type="Pfam" id="PF26015"/>
    </source>
</evidence>
<feature type="compositionally biased region" description="Polar residues" evidence="1">
    <location>
        <begin position="461"/>
        <end position="470"/>
    </location>
</feature>
<proteinExistence type="predicted"/>
<dbReference type="GO" id="GO:0090090">
    <property type="term" value="P:negative regulation of canonical Wnt signaling pathway"/>
    <property type="evidence" value="ECO:0007669"/>
    <property type="project" value="InterPro"/>
</dbReference>
<dbReference type="STRING" id="1676925.ENSPKIP00000031971"/>
<sequence length="1440" mass="160282">MTEWKRVFDSRRAVPPHGQTTRLGQEPSQGFQIVFKHFVCGGHFEQKFLQGLQGVRFQLRVSLFDISHRHFFGRTWKGSPQQMRTSLGQSKTIPFNEVLYFHTSLRLPSVVAVVEVVAVTDQADGSHHALGCGFGILRLFSAKADPAEAVDSKEPRRLCLYHGSPRALLHPSLHEPVEKNQLMLPMDGACLHCGLQPHPPLELVTALLPQNLLVSGSEPIPGLVSSTDSSADLLQKPRLLKSLICYLDKLSISLYPSLEKFEEDLLLLLNMDRLNQRGCGPDGKDITIQERRLHVGVHSGWGFLSRPQVVVLEPEPLASKGLQQTGSLPRGSLGSSSARCQVLGLRSRLQLKEMVNHPAFGVVFQLEYVFSAPLGGDGKLSFTTSSKMAFMQCLRWSAWSPFQAASCADAPSEVRLALRGGPGPNPGGVMVYTAPHLDWNSREGEDPEGGAMKFRFTVRSEAQATSTPISTRKRPEEASWHKRSPSPLRGGVGHQALPSPPPKSPLGPGLSISQLAATPRYPTISHTVASPWQQQLPSQLHPSPMVTAYQLSHAELPCASSIAHLEVSFSHASAEPAVADEEPLREVTFTPVHAPVITLGTQTPGSSSSMSRSSIAHLYSAGFPEILDCRGQVADVLDPGEPINFNPQKEEADPLQCNKLVLQFLAFSRVPQDNMGADWPKSVYFTFQVYRFPPVKTQRLLLLCTEKTQLDTADRYPCILTVAKSNSSTESGPPGLELTFLADPAFLKPGERPWFLQYLALHTLQIDVWDADSLMLVGSAAVELKHLLRQGRPAVQVMQELEVITTEYLQEALMVSGQRSMTPINVFTVVRGKLLLRMANVGLPFDPSVKWPVTLPPSHSRVVQPHDGTRGFGGGSLCSNSVLGHHARNASDARRLVDIDADLAALLYSRMKAAPRRPETEGEAEAARRRKLARMEAVRQYEEQGHMPPRPRLTSRREEHLEQFRDLGVIEAYRERHKAESITVMLSQAITVRHTVYAALGTAEFFEFVLRNPFNMPRTITIECEDPELSVITSSREWGHFKGLTRSTTPLEEGMFHLKGGTRAPQVYLRPKETLYIPLKYQTFALDYVSQEAMDVFTSTSVRLVEKHQLNSAQAKIIKVVFRAEDGKPLAICEVSVERIPHVIDQTFRFYHPELTVLKKAIRLPPWDSVPGVLGGSEHRMRHIHVRCSDPNVICDTKSMSPMEPQDVYLKVSGAQSPRIKRFFIAVFLDEWLAAPAQVWQVYVHFLQRVDISCVSGQLTWQSLVLRGTRALRKVRCYASHPGEIQVDPVEVFALPAAAVQDLRVGVRAWRPGGRFAYLNVVDVEHRQLLSAWLLCLSCRQPLISKAFEIFLPVGGGKGSSKKITYTNPYQNKRAFLLRTTHPDLLHFKEDSVEIEGGETYTIGLRFAPGQSAGVEEILVFINNHDDTNEETFCIRVQYR</sequence>
<dbReference type="Pfam" id="PF26015">
    <property type="entry name" value="Ig_NPH4_3rd"/>
    <property type="match status" value="1"/>
</dbReference>
<dbReference type="GO" id="GO:0097730">
    <property type="term" value="C:non-motile cilium"/>
    <property type="evidence" value="ECO:0007669"/>
    <property type="project" value="InterPro"/>
</dbReference>
<dbReference type="Pfam" id="PF26173">
    <property type="entry name" value="NPHP4_SK"/>
    <property type="match status" value="1"/>
</dbReference>
<evidence type="ECO:0000256" key="1">
    <source>
        <dbReference type="SAM" id="MobiDB-lite"/>
    </source>
</evidence>
<feature type="domain" description="NPHP4 Ig-like" evidence="5">
    <location>
        <begin position="1345"/>
        <end position="1440"/>
    </location>
</feature>
<evidence type="ECO:0000313" key="9">
    <source>
        <dbReference type="Proteomes" id="UP000261540"/>
    </source>
</evidence>
<evidence type="ECO:0000259" key="3">
    <source>
        <dbReference type="Pfam" id="PF26173"/>
    </source>
</evidence>
<evidence type="ECO:0000259" key="7">
    <source>
        <dbReference type="Pfam" id="PF26190"/>
    </source>
</evidence>
<dbReference type="GO" id="GO:0035869">
    <property type="term" value="C:ciliary transition zone"/>
    <property type="evidence" value="ECO:0007669"/>
    <property type="project" value="TreeGrafter"/>
</dbReference>
<dbReference type="GO" id="GO:1904491">
    <property type="term" value="P:protein localization to ciliary transition zone"/>
    <property type="evidence" value="ECO:0007669"/>
    <property type="project" value="TreeGrafter"/>
</dbReference>
<dbReference type="GeneTree" id="ENSGT00510000048827"/>
<dbReference type="InterPro" id="IPR058688">
    <property type="entry name" value="Ig_NPHP4_2nd"/>
</dbReference>
<evidence type="ECO:0000259" key="5">
    <source>
        <dbReference type="Pfam" id="PF26187"/>
    </source>
</evidence>
<accession>A0A3B3SPI6</accession>
<dbReference type="PANTHER" id="PTHR31043:SF3">
    <property type="entry name" value="NEPHROCYSTIN-4"/>
    <property type="match status" value="1"/>
</dbReference>
<dbReference type="GO" id="GO:0097546">
    <property type="term" value="C:ciliary base"/>
    <property type="evidence" value="ECO:0007669"/>
    <property type="project" value="TreeGrafter"/>
</dbReference>
<dbReference type="InterPro" id="IPR058685">
    <property type="entry name" value="Ig_NPHP4_4th"/>
</dbReference>
<protein>
    <submittedName>
        <fullName evidence="8">Nephrocystin 4</fullName>
    </submittedName>
</protein>
<dbReference type="InterPro" id="IPR058765">
    <property type="entry name" value="NPHP4_C2-like"/>
</dbReference>
<dbReference type="GO" id="GO:0036064">
    <property type="term" value="C:ciliary basal body"/>
    <property type="evidence" value="ECO:0007669"/>
    <property type="project" value="TreeGrafter"/>
</dbReference>
<reference evidence="8" key="2">
    <citation type="submission" date="2025-09" db="UniProtKB">
        <authorList>
            <consortium name="Ensembl"/>
        </authorList>
    </citation>
    <scope>IDENTIFICATION</scope>
</reference>
<dbReference type="CDD" id="cd22239">
    <property type="entry name" value="NPHP4"/>
    <property type="match status" value="1"/>
</dbReference>